<protein>
    <submittedName>
        <fullName evidence="2">Uncharacterized protein</fullName>
    </submittedName>
</protein>
<evidence type="ECO:0000313" key="3">
    <source>
        <dbReference type="Proteomes" id="UP000024635"/>
    </source>
</evidence>
<dbReference type="OrthoDB" id="10065073at2759"/>
<feature type="region of interest" description="Disordered" evidence="1">
    <location>
        <begin position="68"/>
        <end position="95"/>
    </location>
</feature>
<dbReference type="AlphaFoldDB" id="A0A016VTY4"/>
<dbReference type="EMBL" id="JARK01001341">
    <property type="protein sequence ID" value="EYC30218.1"/>
    <property type="molecule type" value="Genomic_DNA"/>
</dbReference>
<organism evidence="2 3">
    <name type="scientific">Ancylostoma ceylanicum</name>
    <dbReference type="NCBI Taxonomy" id="53326"/>
    <lineage>
        <taxon>Eukaryota</taxon>
        <taxon>Metazoa</taxon>
        <taxon>Ecdysozoa</taxon>
        <taxon>Nematoda</taxon>
        <taxon>Chromadorea</taxon>
        <taxon>Rhabditida</taxon>
        <taxon>Rhabditina</taxon>
        <taxon>Rhabditomorpha</taxon>
        <taxon>Strongyloidea</taxon>
        <taxon>Ancylostomatidae</taxon>
        <taxon>Ancylostomatinae</taxon>
        <taxon>Ancylostoma</taxon>
    </lineage>
</organism>
<reference evidence="3" key="1">
    <citation type="journal article" date="2015" name="Nat. Genet.">
        <title>The genome and transcriptome of the zoonotic hookworm Ancylostoma ceylanicum identify infection-specific gene families.</title>
        <authorList>
            <person name="Schwarz E.M."/>
            <person name="Hu Y."/>
            <person name="Antoshechkin I."/>
            <person name="Miller M.M."/>
            <person name="Sternberg P.W."/>
            <person name="Aroian R.V."/>
        </authorList>
    </citation>
    <scope>NUCLEOTIDE SEQUENCE</scope>
    <source>
        <strain evidence="3">HY135</strain>
    </source>
</reference>
<sequence length="95" mass="10048">MPMGALEVDVADGGTGRIRAGIHETLTTQTNDGLRGWSCTDYAGRGDSGRESWFGSLDLLGYAFMNPSPGEKSNVCSHEGRSAASRTPTGPDQTR</sequence>
<gene>
    <name evidence="2" type="primary">Acey_s0005.g2517</name>
    <name evidence="2" type="ORF">Y032_0005g2517</name>
</gene>
<comment type="caution">
    <text evidence="2">The sequence shown here is derived from an EMBL/GenBank/DDBJ whole genome shotgun (WGS) entry which is preliminary data.</text>
</comment>
<name>A0A016VTY4_9BILA</name>
<proteinExistence type="predicted"/>
<accession>A0A016VTY4</accession>
<dbReference type="Proteomes" id="UP000024635">
    <property type="component" value="Unassembled WGS sequence"/>
</dbReference>
<keyword evidence="3" id="KW-1185">Reference proteome</keyword>
<evidence type="ECO:0000256" key="1">
    <source>
        <dbReference type="SAM" id="MobiDB-lite"/>
    </source>
</evidence>
<evidence type="ECO:0000313" key="2">
    <source>
        <dbReference type="EMBL" id="EYC30218.1"/>
    </source>
</evidence>
<feature type="compositionally biased region" description="Polar residues" evidence="1">
    <location>
        <begin position="84"/>
        <end position="95"/>
    </location>
</feature>